<reference evidence="1 2" key="1">
    <citation type="journal article" date="2019" name="Commun. Biol.">
        <title>The bagworm genome reveals a unique fibroin gene that provides high tensile strength.</title>
        <authorList>
            <person name="Kono N."/>
            <person name="Nakamura H."/>
            <person name="Ohtoshi R."/>
            <person name="Tomita M."/>
            <person name="Numata K."/>
            <person name="Arakawa K."/>
        </authorList>
    </citation>
    <scope>NUCLEOTIDE SEQUENCE [LARGE SCALE GENOMIC DNA]</scope>
</reference>
<gene>
    <name evidence="1" type="ORF">EVAR_79763_1</name>
</gene>
<name>A0A4C1TAD2_EUMVA</name>
<comment type="caution">
    <text evidence="1">The sequence shown here is derived from an EMBL/GenBank/DDBJ whole genome shotgun (WGS) entry which is preliminary data.</text>
</comment>
<protein>
    <submittedName>
        <fullName evidence="1">Uncharacterized protein</fullName>
    </submittedName>
</protein>
<organism evidence="1 2">
    <name type="scientific">Eumeta variegata</name>
    <name type="common">Bagworm moth</name>
    <name type="synonym">Eumeta japonica</name>
    <dbReference type="NCBI Taxonomy" id="151549"/>
    <lineage>
        <taxon>Eukaryota</taxon>
        <taxon>Metazoa</taxon>
        <taxon>Ecdysozoa</taxon>
        <taxon>Arthropoda</taxon>
        <taxon>Hexapoda</taxon>
        <taxon>Insecta</taxon>
        <taxon>Pterygota</taxon>
        <taxon>Neoptera</taxon>
        <taxon>Endopterygota</taxon>
        <taxon>Lepidoptera</taxon>
        <taxon>Glossata</taxon>
        <taxon>Ditrysia</taxon>
        <taxon>Tineoidea</taxon>
        <taxon>Psychidae</taxon>
        <taxon>Oiketicinae</taxon>
        <taxon>Eumeta</taxon>
    </lineage>
</organism>
<keyword evidence="2" id="KW-1185">Reference proteome</keyword>
<evidence type="ECO:0000313" key="2">
    <source>
        <dbReference type="Proteomes" id="UP000299102"/>
    </source>
</evidence>
<dbReference type="EMBL" id="BGZK01000044">
    <property type="protein sequence ID" value="GBP11104.1"/>
    <property type="molecule type" value="Genomic_DNA"/>
</dbReference>
<dbReference type="Proteomes" id="UP000299102">
    <property type="component" value="Unassembled WGS sequence"/>
</dbReference>
<proteinExistence type="predicted"/>
<sequence length="100" mass="11794">MKYKIPQWERSEIINAALYERPAWRGYAKITVTFIWARSRACVSYVSHWTGLEPLPLSFTVESQPYSCNRCSQLKANGYRPRLKTHVCSRLRRPCDRQDV</sequence>
<evidence type="ECO:0000313" key="1">
    <source>
        <dbReference type="EMBL" id="GBP11104.1"/>
    </source>
</evidence>
<accession>A0A4C1TAD2</accession>
<dbReference type="AlphaFoldDB" id="A0A4C1TAD2"/>